<name>A0A1I1WL98_9ACTN</name>
<dbReference type="STRING" id="1798228.SAMN05216574_101427"/>
<dbReference type="RefSeq" id="WP_092195092.1">
    <property type="nucleotide sequence ID" value="NZ_FOND01000001.1"/>
</dbReference>
<dbReference type="PROSITE" id="PS00913">
    <property type="entry name" value="ADH_IRON_1"/>
    <property type="match status" value="1"/>
</dbReference>
<accession>A0A1I1WL98</accession>
<dbReference type="EMBL" id="FOND01000001">
    <property type="protein sequence ID" value="SFD95751.1"/>
    <property type="molecule type" value="Genomic_DNA"/>
</dbReference>
<feature type="domain" description="Fe-containing alcohol dehydrogenase-like C-terminal" evidence="5">
    <location>
        <begin position="191"/>
        <end position="394"/>
    </location>
</feature>
<dbReference type="InterPro" id="IPR039697">
    <property type="entry name" value="Alcohol_dehydrogenase_Fe"/>
</dbReference>
<evidence type="ECO:0000313" key="7">
    <source>
        <dbReference type="Proteomes" id="UP000198589"/>
    </source>
</evidence>
<keyword evidence="3" id="KW-0520">NAD</keyword>
<comment type="similarity">
    <text evidence="1">Belongs to the iron-containing alcohol dehydrogenase family.</text>
</comment>
<dbReference type="AlphaFoldDB" id="A0A1I1WL98"/>
<dbReference type="SUPFAM" id="SSF56796">
    <property type="entry name" value="Dehydroquinate synthase-like"/>
    <property type="match status" value="1"/>
</dbReference>
<dbReference type="OrthoDB" id="323926at2"/>
<dbReference type="InterPro" id="IPR001670">
    <property type="entry name" value="ADH_Fe/GldA"/>
</dbReference>
<keyword evidence="7" id="KW-1185">Reference proteome</keyword>
<dbReference type="Proteomes" id="UP000198589">
    <property type="component" value="Unassembled WGS sequence"/>
</dbReference>
<protein>
    <submittedName>
        <fullName evidence="6">Alcohol dehydrogenase</fullName>
    </submittedName>
</protein>
<evidence type="ECO:0000256" key="3">
    <source>
        <dbReference type="ARBA" id="ARBA00023027"/>
    </source>
</evidence>
<gene>
    <name evidence="6" type="ORF">SAMN05216574_101427</name>
</gene>
<dbReference type="Gene3D" id="3.40.50.1970">
    <property type="match status" value="1"/>
</dbReference>
<dbReference type="PANTHER" id="PTHR11496">
    <property type="entry name" value="ALCOHOL DEHYDROGENASE"/>
    <property type="match status" value="1"/>
</dbReference>
<dbReference type="Gene3D" id="1.20.1090.10">
    <property type="entry name" value="Dehydroquinate synthase-like - alpha domain"/>
    <property type="match status" value="1"/>
</dbReference>
<evidence type="ECO:0000259" key="4">
    <source>
        <dbReference type="Pfam" id="PF00465"/>
    </source>
</evidence>
<dbReference type="InterPro" id="IPR056798">
    <property type="entry name" value="ADH_Fe_C"/>
</dbReference>
<dbReference type="PANTHER" id="PTHR11496:SF102">
    <property type="entry name" value="ALCOHOL DEHYDROGENASE 4"/>
    <property type="match status" value="1"/>
</dbReference>
<sequence>MPELPPFGLLRLPAEIRFGVGAAGTAAAVVERFGRRVLLCTDRILSATPAFRSLHAELEGRGHAVLVLDDVQAELPLGSVLAAAELARGFGPDVVVGYGGGSALDLAKLVALLVSHPRPVADFYGENRVPGPVLPVVAIPTTAGTGSEVTPVAVLSDPDRALKVGVSDPALIPRAAVVDPQLTVGAPPAVTAHSGIDAFVHAVESFTASGRFTEWPETLGVFVGRNRLSSGLALDAVRLVSGSLRTAVTDGSDLAARTDMALGSLYAGMAFGTAGTHLSHAIQYPVGTLTRTPHGLGTGLLLPFVLEACAPAIGAELVGIGTAMGLPDPSVPATLAAVRALVADIGIPGSLAELGMQRTDLPRVVELSLGVTRLVGNAPLPGSAELVTEIVTAAFEGRPARALA</sequence>
<dbReference type="GO" id="GO:0004022">
    <property type="term" value="F:alcohol dehydrogenase (NAD+) activity"/>
    <property type="evidence" value="ECO:0007669"/>
    <property type="project" value="UniProtKB-ARBA"/>
</dbReference>
<proteinExistence type="inferred from homology"/>
<reference evidence="7" key="1">
    <citation type="submission" date="2016-10" db="EMBL/GenBank/DDBJ databases">
        <authorList>
            <person name="Varghese N."/>
            <person name="Submissions S."/>
        </authorList>
    </citation>
    <scope>NUCLEOTIDE SEQUENCE [LARGE SCALE GENOMIC DNA]</scope>
    <source>
        <strain evidence="7">DSM 46838</strain>
    </source>
</reference>
<evidence type="ECO:0000313" key="6">
    <source>
        <dbReference type="EMBL" id="SFD95751.1"/>
    </source>
</evidence>
<dbReference type="InterPro" id="IPR018211">
    <property type="entry name" value="ADH_Fe_CS"/>
</dbReference>
<dbReference type="Pfam" id="PF00465">
    <property type="entry name" value="Fe-ADH"/>
    <property type="match status" value="1"/>
</dbReference>
<dbReference type="GO" id="GO:0046872">
    <property type="term" value="F:metal ion binding"/>
    <property type="evidence" value="ECO:0007669"/>
    <property type="project" value="InterPro"/>
</dbReference>
<evidence type="ECO:0000256" key="2">
    <source>
        <dbReference type="ARBA" id="ARBA00023002"/>
    </source>
</evidence>
<keyword evidence="2" id="KW-0560">Oxidoreductase</keyword>
<dbReference type="FunFam" id="3.40.50.1970:FF:000003">
    <property type="entry name" value="Alcohol dehydrogenase, iron-containing"/>
    <property type="match status" value="1"/>
</dbReference>
<evidence type="ECO:0000259" key="5">
    <source>
        <dbReference type="Pfam" id="PF25137"/>
    </source>
</evidence>
<feature type="domain" description="Alcohol dehydrogenase iron-type/glycerol dehydrogenase GldA" evidence="4">
    <location>
        <begin position="13"/>
        <end position="180"/>
    </location>
</feature>
<dbReference type="Pfam" id="PF25137">
    <property type="entry name" value="ADH_Fe_C"/>
    <property type="match status" value="1"/>
</dbReference>
<evidence type="ECO:0000256" key="1">
    <source>
        <dbReference type="ARBA" id="ARBA00007358"/>
    </source>
</evidence>
<organism evidence="6 7">
    <name type="scientific">Blastococcus tunisiensis</name>
    <dbReference type="NCBI Taxonomy" id="1798228"/>
    <lineage>
        <taxon>Bacteria</taxon>
        <taxon>Bacillati</taxon>
        <taxon>Actinomycetota</taxon>
        <taxon>Actinomycetes</taxon>
        <taxon>Geodermatophilales</taxon>
        <taxon>Geodermatophilaceae</taxon>
        <taxon>Blastococcus</taxon>
    </lineage>
</organism>